<reference evidence="7" key="1">
    <citation type="journal article" date="2021" name="PeerJ">
        <title>Extensive microbial diversity within the chicken gut microbiome revealed by metagenomics and culture.</title>
        <authorList>
            <person name="Gilroy R."/>
            <person name="Ravi A."/>
            <person name="Getino M."/>
            <person name="Pursley I."/>
            <person name="Horton D.L."/>
            <person name="Alikhan N.F."/>
            <person name="Baker D."/>
            <person name="Gharbi K."/>
            <person name="Hall N."/>
            <person name="Watson M."/>
            <person name="Adriaenssens E.M."/>
            <person name="Foster-Nyarko E."/>
            <person name="Jarju S."/>
            <person name="Secka A."/>
            <person name="Antonio M."/>
            <person name="Oren A."/>
            <person name="Chaudhuri R.R."/>
            <person name="La Ragione R."/>
            <person name="Hildebrand F."/>
            <person name="Pallen M.J."/>
        </authorList>
    </citation>
    <scope>NUCLEOTIDE SEQUENCE</scope>
    <source>
        <strain evidence="7">ChiGjej3B3-7470</strain>
    </source>
</reference>
<dbReference type="Gene3D" id="3.40.50.150">
    <property type="entry name" value="Vaccinia Virus protein VP39"/>
    <property type="match status" value="1"/>
</dbReference>
<name>A0A921ENW2_9ACTN</name>
<dbReference type="Proteomes" id="UP000712713">
    <property type="component" value="Unassembled WGS sequence"/>
</dbReference>
<dbReference type="GO" id="GO:0005829">
    <property type="term" value="C:cytosol"/>
    <property type="evidence" value="ECO:0007669"/>
    <property type="project" value="TreeGrafter"/>
</dbReference>
<protein>
    <recommendedName>
        <fullName evidence="6">Glucose-inhibited division protein B</fullName>
    </recommendedName>
</protein>
<dbReference type="InterPro" id="IPR029063">
    <property type="entry name" value="SAM-dependent_MTases_sf"/>
</dbReference>
<keyword evidence="1" id="KW-0963">Cytoplasm</keyword>
<keyword evidence="3 7" id="KW-0489">Methyltransferase</keyword>
<dbReference type="PANTHER" id="PTHR31760:SF0">
    <property type="entry name" value="S-ADENOSYL-L-METHIONINE-DEPENDENT METHYLTRANSFERASES SUPERFAMILY PROTEIN"/>
    <property type="match status" value="1"/>
</dbReference>
<dbReference type="SUPFAM" id="SSF53335">
    <property type="entry name" value="S-adenosyl-L-methionine-dependent methyltransferases"/>
    <property type="match status" value="1"/>
</dbReference>
<dbReference type="EMBL" id="DYZF01000193">
    <property type="protein sequence ID" value="HJE51858.1"/>
    <property type="molecule type" value="Genomic_DNA"/>
</dbReference>
<evidence type="ECO:0000256" key="5">
    <source>
        <dbReference type="ARBA" id="ARBA00022691"/>
    </source>
</evidence>
<dbReference type="AlphaFoldDB" id="A0A921ENW2"/>
<dbReference type="InterPro" id="IPR003682">
    <property type="entry name" value="rRNA_ssu_MeTfrase_G"/>
</dbReference>
<dbReference type="GO" id="GO:0070043">
    <property type="term" value="F:rRNA (guanine-N7-)-methyltransferase activity"/>
    <property type="evidence" value="ECO:0007669"/>
    <property type="project" value="TreeGrafter"/>
</dbReference>
<evidence type="ECO:0000256" key="6">
    <source>
        <dbReference type="ARBA" id="ARBA00031818"/>
    </source>
</evidence>
<gene>
    <name evidence="7" type="ORF">K8V15_07755</name>
</gene>
<proteinExistence type="predicted"/>
<dbReference type="Pfam" id="PF02527">
    <property type="entry name" value="GidB"/>
    <property type="match status" value="1"/>
</dbReference>
<evidence type="ECO:0000256" key="4">
    <source>
        <dbReference type="ARBA" id="ARBA00022679"/>
    </source>
</evidence>
<organism evidence="7 8">
    <name type="scientific">Tessaracoccus flavescens</name>
    <dbReference type="NCBI Taxonomy" id="399497"/>
    <lineage>
        <taxon>Bacteria</taxon>
        <taxon>Bacillati</taxon>
        <taxon>Actinomycetota</taxon>
        <taxon>Actinomycetes</taxon>
        <taxon>Propionibacteriales</taxon>
        <taxon>Propionibacteriaceae</taxon>
        <taxon>Tessaracoccus</taxon>
    </lineage>
</organism>
<keyword evidence="2" id="KW-0698">rRNA processing</keyword>
<evidence type="ECO:0000313" key="8">
    <source>
        <dbReference type="Proteomes" id="UP000712713"/>
    </source>
</evidence>
<evidence type="ECO:0000256" key="3">
    <source>
        <dbReference type="ARBA" id="ARBA00022603"/>
    </source>
</evidence>
<accession>A0A921ENW2</accession>
<sequence length="109" mass="11657">QRRVAFLELAVEELGLGDRVEVVRGRAEETKRRFDVVVCRAVAPLEKLLKWTAPLCGKTGALVALKGSSAEDEVRAAAPVLKKLGLAAEVLELSVAPGIEPTRAIRVSA</sequence>
<dbReference type="PANTHER" id="PTHR31760">
    <property type="entry name" value="S-ADENOSYL-L-METHIONINE-DEPENDENT METHYLTRANSFERASES SUPERFAMILY PROTEIN"/>
    <property type="match status" value="1"/>
</dbReference>
<feature type="non-terminal residue" evidence="7">
    <location>
        <position position="1"/>
    </location>
</feature>
<evidence type="ECO:0000313" key="7">
    <source>
        <dbReference type="EMBL" id="HJE51858.1"/>
    </source>
</evidence>
<evidence type="ECO:0000256" key="1">
    <source>
        <dbReference type="ARBA" id="ARBA00022490"/>
    </source>
</evidence>
<keyword evidence="5" id="KW-0949">S-adenosyl-L-methionine</keyword>
<reference evidence="7" key="2">
    <citation type="submission" date="2021-09" db="EMBL/GenBank/DDBJ databases">
        <authorList>
            <person name="Gilroy R."/>
        </authorList>
    </citation>
    <scope>NUCLEOTIDE SEQUENCE</scope>
    <source>
        <strain evidence="7">ChiGjej3B3-7470</strain>
    </source>
</reference>
<evidence type="ECO:0000256" key="2">
    <source>
        <dbReference type="ARBA" id="ARBA00022552"/>
    </source>
</evidence>
<keyword evidence="4 7" id="KW-0808">Transferase</keyword>
<comment type="caution">
    <text evidence="7">The sequence shown here is derived from an EMBL/GenBank/DDBJ whole genome shotgun (WGS) entry which is preliminary data.</text>
</comment>